<dbReference type="InterPro" id="IPR050155">
    <property type="entry name" value="HAD-like_hydrolase_sf"/>
</dbReference>
<protein>
    <recommendedName>
        <fullName evidence="4">phosphoglycolate phosphatase</fullName>
        <ecNumber evidence="4">3.1.3.18</ecNumber>
    </recommendedName>
</protein>
<dbReference type="InterPro" id="IPR023198">
    <property type="entry name" value="PGP-like_dom2"/>
</dbReference>
<dbReference type="PRINTS" id="PR00413">
    <property type="entry name" value="HADHALOGNASE"/>
</dbReference>
<dbReference type="Proteomes" id="UP000199608">
    <property type="component" value="Unassembled WGS sequence"/>
</dbReference>
<dbReference type="AlphaFoldDB" id="A0A1H2HFZ3"/>
<evidence type="ECO:0000313" key="5">
    <source>
        <dbReference type="EMBL" id="SDU30807.1"/>
    </source>
</evidence>
<dbReference type="SFLD" id="SFLDG01129">
    <property type="entry name" value="C1.5:_HAD__Beta-PGM__Phosphata"/>
    <property type="match status" value="1"/>
</dbReference>
<dbReference type="Gene3D" id="3.40.50.1000">
    <property type="entry name" value="HAD superfamily/HAD-like"/>
    <property type="match status" value="1"/>
</dbReference>
<evidence type="ECO:0000256" key="1">
    <source>
        <dbReference type="ARBA" id="ARBA00000830"/>
    </source>
</evidence>
<dbReference type="Gene3D" id="1.10.150.240">
    <property type="entry name" value="Putative phosphatase, domain 2"/>
    <property type="match status" value="1"/>
</dbReference>
<keyword evidence="6" id="KW-1185">Reference proteome</keyword>
<dbReference type="NCBIfam" id="TIGR01549">
    <property type="entry name" value="HAD-SF-IA-v1"/>
    <property type="match status" value="1"/>
</dbReference>
<dbReference type="EMBL" id="FNLL01000006">
    <property type="protein sequence ID" value="SDU30807.1"/>
    <property type="molecule type" value="Genomic_DNA"/>
</dbReference>
<dbReference type="PANTHER" id="PTHR43434:SF1">
    <property type="entry name" value="PHOSPHOGLYCOLATE PHOSPHATASE"/>
    <property type="match status" value="1"/>
</dbReference>
<reference evidence="6" key="1">
    <citation type="submission" date="2016-10" db="EMBL/GenBank/DDBJ databases">
        <authorList>
            <person name="Varghese N."/>
            <person name="Submissions S."/>
        </authorList>
    </citation>
    <scope>NUCLEOTIDE SEQUENCE [LARGE SCALE GENOMIC DNA]</scope>
    <source>
        <strain evidence="6">DSM 3384</strain>
    </source>
</reference>
<dbReference type="SUPFAM" id="SSF56784">
    <property type="entry name" value="HAD-like"/>
    <property type="match status" value="1"/>
</dbReference>
<dbReference type="SFLD" id="SFLDS00003">
    <property type="entry name" value="Haloacid_Dehalogenase"/>
    <property type="match status" value="1"/>
</dbReference>
<evidence type="ECO:0000256" key="2">
    <source>
        <dbReference type="ARBA" id="ARBA00004818"/>
    </source>
</evidence>
<sequence>MPFFMNNKKPVLRLQNIAPQKKYMDISKIKAVVFDCDGVMFDTAAANKKYYDEVLAIFDKPGLTEDQFVNVHMMTVTEAIEYLFPEMDDLSTVYDCLKTIGYHKFIKYMTMEKGLKELLITLNDSGYIRGIGTNRTNTMEKVLKDFDLESYFEVVVTAATVKKPKPDPEQLLLIMEKFNLKPDEILFVGDSDYDRQAAFNAKVWFAAFKNSELKADFNVESMDEIAGILQIN</sequence>
<dbReference type="InterPro" id="IPR023214">
    <property type="entry name" value="HAD_sf"/>
</dbReference>
<evidence type="ECO:0000313" key="6">
    <source>
        <dbReference type="Proteomes" id="UP000199608"/>
    </source>
</evidence>
<name>A0A1H2HFZ3_9BACT</name>
<dbReference type="InterPro" id="IPR006439">
    <property type="entry name" value="HAD-SF_hydro_IA"/>
</dbReference>
<dbReference type="NCBIfam" id="TIGR01509">
    <property type="entry name" value="HAD-SF-IA-v3"/>
    <property type="match status" value="1"/>
</dbReference>
<dbReference type="GO" id="GO:0008967">
    <property type="term" value="F:phosphoglycolate phosphatase activity"/>
    <property type="evidence" value="ECO:0007669"/>
    <property type="project" value="UniProtKB-EC"/>
</dbReference>
<dbReference type="EC" id="3.1.3.18" evidence="4"/>
<accession>A0A1H2HFZ3</accession>
<dbReference type="InterPro" id="IPR041492">
    <property type="entry name" value="HAD_2"/>
</dbReference>
<comment type="pathway">
    <text evidence="2">Organic acid metabolism; glycolate biosynthesis; glycolate from 2-phosphoglycolate: step 1/1.</text>
</comment>
<dbReference type="GO" id="GO:0005829">
    <property type="term" value="C:cytosol"/>
    <property type="evidence" value="ECO:0007669"/>
    <property type="project" value="TreeGrafter"/>
</dbReference>
<dbReference type="Pfam" id="PF13419">
    <property type="entry name" value="HAD_2"/>
    <property type="match status" value="1"/>
</dbReference>
<evidence type="ECO:0000256" key="3">
    <source>
        <dbReference type="ARBA" id="ARBA00006171"/>
    </source>
</evidence>
<dbReference type="GO" id="GO:0006281">
    <property type="term" value="P:DNA repair"/>
    <property type="evidence" value="ECO:0007669"/>
    <property type="project" value="TreeGrafter"/>
</dbReference>
<dbReference type="InterPro" id="IPR036412">
    <property type="entry name" value="HAD-like_sf"/>
</dbReference>
<gene>
    <name evidence="5" type="ORF">SAMN04487931_106226</name>
</gene>
<organism evidence="5 6">
    <name type="scientific">Desulfobacula phenolica</name>
    <dbReference type="NCBI Taxonomy" id="90732"/>
    <lineage>
        <taxon>Bacteria</taxon>
        <taxon>Pseudomonadati</taxon>
        <taxon>Thermodesulfobacteriota</taxon>
        <taxon>Desulfobacteria</taxon>
        <taxon>Desulfobacterales</taxon>
        <taxon>Desulfobacteraceae</taxon>
        <taxon>Desulfobacula</taxon>
    </lineage>
</organism>
<proteinExistence type="inferred from homology"/>
<dbReference type="PANTHER" id="PTHR43434">
    <property type="entry name" value="PHOSPHOGLYCOLATE PHOSPHATASE"/>
    <property type="match status" value="1"/>
</dbReference>
<evidence type="ECO:0000256" key="4">
    <source>
        <dbReference type="ARBA" id="ARBA00013078"/>
    </source>
</evidence>
<comment type="similarity">
    <text evidence="3">Belongs to the HAD-like hydrolase superfamily. CbbY/CbbZ/Gph/YieH family.</text>
</comment>
<comment type="catalytic activity">
    <reaction evidence="1">
        <text>2-phosphoglycolate + H2O = glycolate + phosphate</text>
        <dbReference type="Rhea" id="RHEA:14369"/>
        <dbReference type="ChEBI" id="CHEBI:15377"/>
        <dbReference type="ChEBI" id="CHEBI:29805"/>
        <dbReference type="ChEBI" id="CHEBI:43474"/>
        <dbReference type="ChEBI" id="CHEBI:58033"/>
        <dbReference type="EC" id="3.1.3.18"/>
    </reaction>
</comment>